<keyword evidence="4" id="KW-0732">Signal</keyword>
<comment type="caution">
    <text evidence="5">The sequence shown here is derived from an EMBL/GenBank/DDBJ whole genome shotgun (WGS) entry which is preliminary data.</text>
</comment>
<keyword evidence="3" id="KW-0443">Lipid metabolism</keyword>
<name>A0A314Y9H1_PRUYE</name>
<feature type="chain" id="PRO_5016328847" evidence="4">
    <location>
        <begin position="32"/>
        <end position="423"/>
    </location>
</feature>
<dbReference type="InterPro" id="IPR035669">
    <property type="entry name" value="SGNH_plant_lipase-like"/>
</dbReference>
<feature type="signal peptide" evidence="4">
    <location>
        <begin position="1"/>
        <end position="31"/>
    </location>
</feature>
<accession>A0A314Y9H1</accession>
<keyword evidence="2" id="KW-0378">Hydrolase</keyword>
<evidence type="ECO:0000256" key="3">
    <source>
        <dbReference type="ARBA" id="ARBA00022963"/>
    </source>
</evidence>
<dbReference type="CDD" id="cd01837">
    <property type="entry name" value="SGNH_plant_lipase_like"/>
    <property type="match status" value="1"/>
</dbReference>
<keyword evidence="6" id="KW-1185">Reference proteome</keyword>
<dbReference type="EMBL" id="PJQY01001475">
    <property type="protein sequence ID" value="PQQ02370.1"/>
    <property type="molecule type" value="Genomic_DNA"/>
</dbReference>
<evidence type="ECO:0000256" key="2">
    <source>
        <dbReference type="ARBA" id="ARBA00022801"/>
    </source>
</evidence>
<dbReference type="InterPro" id="IPR036514">
    <property type="entry name" value="SGNH_hydro_sf"/>
</dbReference>
<dbReference type="Gene3D" id="3.40.50.1110">
    <property type="entry name" value="SGNH hydrolase"/>
    <property type="match status" value="2"/>
</dbReference>
<dbReference type="GO" id="GO:0016788">
    <property type="term" value="F:hydrolase activity, acting on ester bonds"/>
    <property type="evidence" value="ECO:0007669"/>
    <property type="project" value="InterPro"/>
</dbReference>
<dbReference type="GO" id="GO:0016042">
    <property type="term" value="P:lipid catabolic process"/>
    <property type="evidence" value="ECO:0007669"/>
    <property type="project" value="UniProtKB-KW"/>
</dbReference>
<dbReference type="Proteomes" id="UP000250321">
    <property type="component" value="Unassembled WGS sequence"/>
</dbReference>
<dbReference type="OrthoDB" id="1600564at2759"/>
<organism evidence="5 6">
    <name type="scientific">Prunus yedoensis var. nudiflora</name>
    <dbReference type="NCBI Taxonomy" id="2094558"/>
    <lineage>
        <taxon>Eukaryota</taxon>
        <taxon>Viridiplantae</taxon>
        <taxon>Streptophyta</taxon>
        <taxon>Embryophyta</taxon>
        <taxon>Tracheophyta</taxon>
        <taxon>Spermatophyta</taxon>
        <taxon>Magnoliopsida</taxon>
        <taxon>eudicotyledons</taxon>
        <taxon>Gunneridae</taxon>
        <taxon>Pentapetalae</taxon>
        <taxon>rosids</taxon>
        <taxon>fabids</taxon>
        <taxon>Rosales</taxon>
        <taxon>Rosaceae</taxon>
        <taxon>Amygdaloideae</taxon>
        <taxon>Amygdaleae</taxon>
        <taxon>Prunus</taxon>
    </lineage>
</organism>
<dbReference type="PANTHER" id="PTHR45648">
    <property type="entry name" value="GDSL LIPASE/ACYLHYDROLASE FAMILY PROTEIN (AFU_ORTHOLOGUE AFUA_4G14700)"/>
    <property type="match status" value="1"/>
</dbReference>
<dbReference type="InterPro" id="IPR001087">
    <property type="entry name" value="GDSL"/>
</dbReference>
<keyword evidence="3" id="KW-0442">Lipid degradation</keyword>
<evidence type="ECO:0000313" key="5">
    <source>
        <dbReference type="EMBL" id="PQQ02370.1"/>
    </source>
</evidence>
<comment type="similarity">
    <text evidence="1">Belongs to the 'GDSL' lipolytic enzyme family.</text>
</comment>
<evidence type="ECO:0000313" key="6">
    <source>
        <dbReference type="Proteomes" id="UP000250321"/>
    </source>
</evidence>
<proteinExistence type="inferred from homology"/>
<sequence>MTCNFFLLLLRLFSFFFFSTFRSFTLRVAEARVVPAMYVFGDSLVDVGNNNYLQFSFAKANFPHNGIDFPTKTPTGRFCNGKNAADLLAEKMGLPTIPPYLSMASKSNNITLFLNGVNFASGAAKIFKDTNQQYPQSISFGEQVDDYLAVQKQLVQKLGASKAQTHLSKSLFTIIIGSNDIYTYFGSSIDNRTSPQQYVNSMAATLKQQVKRLYDYGGRKFVIVGVALVGCTPYERSEQTDKECNAEVNQMAAKYNGVLVSMLKNLKSEIKGINYSYFDGYSVMHNFIQKPAAYGFAEVKAACCGLGKLNADAPCLPFATYCSNRSDHLFWDRTHPTEAAHRIFVDHILYGFTETEAACCGFGKLNADSFCLPISSLCSNRTNHVFWDKFHPTEATHSILVDKLFDGPSQYTFPTNVKELIAL</sequence>
<dbReference type="STRING" id="2094558.A0A314Y9H1"/>
<dbReference type="SUPFAM" id="SSF52266">
    <property type="entry name" value="SGNH hydrolase"/>
    <property type="match status" value="1"/>
</dbReference>
<dbReference type="PANTHER" id="PTHR45648:SF174">
    <property type="entry name" value="GDSL ESTERASE_LIPASE"/>
    <property type="match status" value="1"/>
</dbReference>
<dbReference type="InterPro" id="IPR051058">
    <property type="entry name" value="GDSL_Est/Lipase"/>
</dbReference>
<evidence type="ECO:0000256" key="4">
    <source>
        <dbReference type="SAM" id="SignalP"/>
    </source>
</evidence>
<reference evidence="5 6" key="1">
    <citation type="submission" date="2018-02" db="EMBL/GenBank/DDBJ databases">
        <title>Draft genome of wild Prunus yedoensis var. nudiflora.</title>
        <authorList>
            <person name="Baek S."/>
            <person name="Kim J.-H."/>
            <person name="Choi K."/>
            <person name="Kim G.-B."/>
            <person name="Cho A."/>
            <person name="Jang H."/>
            <person name="Shin C.-H."/>
            <person name="Yu H.-J."/>
            <person name="Mun J.-H."/>
        </authorList>
    </citation>
    <scope>NUCLEOTIDE SEQUENCE [LARGE SCALE GENOMIC DNA]</scope>
    <source>
        <strain evidence="6">cv. Jeju island</strain>
        <tissue evidence="5">Leaf</tissue>
    </source>
</reference>
<dbReference type="Pfam" id="PF00657">
    <property type="entry name" value="Lipase_GDSL"/>
    <property type="match status" value="1"/>
</dbReference>
<protein>
    <submittedName>
        <fullName evidence="5">GDSL esterase/lipase</fullName>
    </submittedName>
</protein>
<gene>
    <name evidence="5" type="ORF">Pyn_34929</name>
</gene>
<dbReference type="AlphaFoldDB" id="A0A314Y9H1"/>
<evidence type="ECO:0000256" key="1">
    <source>
        <dbReference type="ARBA" id="ARBA00008668"/>
    </source>
</evidence>
<dbReference type="FunFam" id="3.40.50.1110:FF:000003">
    <property type="entry name" value="GDSL esterase/lipase APG"/>
    <property type="match status" value="1"/>
</dbReference>